<dbReference type="PANTHER" id="PTHR22976">
    <property type="entry name" value="BIOTIN SYNTHASE"/>
    <property type="match status" value="1"/>
</dbReference>
<comment type="cofactor">
    <cofactor evidence="14">
        <name>[2Fe-2S] cluster</name>
        <dbReference type="ChEBI" id="CHEBI:190135"/>
    </cofactor>
    <text evidence="14">Binds 1 [2Fe-2S] cluster. The cluster is coordinated with 3 cysteines and 1 arginine.</text>
</comment>
<dbReference type="Pfam" id="PF04055">
    <property type="entry name" value="Radical_SAM"/>
    <property type="match status" value="1"/>
</dbReference>
<dbReference type="SMART" id="SM00729">
    <property type="entry name" value="Elp3"/>
    <property type="match status" value="1"/>
</dbReference>
<dbReference type="PIRSF" id="PIRSF001619">
    <property type="entry name" value="Biotin_synth"/>
    <property type="match status" value="1"/>
</dbReference>
<dbReference type="SFLD" id="SFLDG01060">
    <property type="entry name" value="BATS_domain_containing"/>
    <property type="match status" value="1"/>
</dbReference>
<feature type="binding site" evidence="13 14">
    <location>
        <position position="202"/>
    </location>
    <ligand>
        <name>[2Fe-2S] cluster</name>
        <dbReference type="ChEBI" id="CHEBI:190135"/>
    </ligand>
</feature>
<proteinExistence type="inferred from homology"/>
<evidence type="ECO:0000256" key="4">
    <source>
        <dbReference type="ARBA" id="ARBA00022485"/>
    </source>
</evidence>
<accession>A0A0G3ECW5</accession>
<comment type="cofactor">
    <cofactor evidence="13">
        <name>[2Fe-2S] cluster</name>
        <dbReference type="ChEBI" id="CHEBI:190135"/>
    </cofactor>
    <text evidence="13">Binds 1 [2Fe-2S] cluster. The cluster is coordinated with 3 cysteines and 1 arginine.</text>
</comment>
<feature type="binding site" evidence="13 14">
    <location>
        <position position="67"/>
    </location>
    <ligand>
        <name>[4Fe-4S] cluster</name>
        <dbReference type="ChEBI" id="CHEBI:49883"/>
        <note>4Fe-4S-S-AdoMet</note>
    </ligand>
</feature>
<keyword evidence="7 13" id="KW-0001">2Fe-2S</keyword>
<evidence type="ECO:0000256" key="5">
    <source>
        <dbReference type="ARBA" id="ARBA00022679"/>
    </source>
</evidence>
<dbReference type="PROSITE" id="PS51918">
    <property type="entry name" value="RADICAL_SAM"/>
    <property type="match status" value="1"/>
</dbReference>
<feature type="domain" description="Radical SAM core" evidence="15">
    <location>
        <begin position="49"/>
        <end position="277"/>
    </location>
</feature>
<dbReference type="AlphaFoldDB" id="A0A0G3ECW5"/>
<evidence type="ECO:0000256" key="12">
    <source>
        <dbReference type="ARBA" id="ARBA00051157"/>
    </source>
</evidence>
<dbReference type="RefSeq" id="WP_052881653.1">
    <property type="nucleotide sequence ID" value="NZ_CP010904.1"/>
</dbReference>
<evidence type="ECO:0000256" key="13">
    <source>
        <dbReference type="HAMAP-Rule" id="MF_01694"/>
    </source>
</evidence>
<dbReference type="SMART" id="SM00876">
    <property type="entry name" value="BATS"/>
    <property type="match status" value="1"/>
</dbReference>
<keyword evidence="5 13" id="KW-0808">Transferase</keyword>
<dbReference type="GO" id="GO:0009102">
    <property type="term" value="P:biotin biosynthetic process"/>
    <property type="evidence" value="ECO:0007669"/>
    <property type="project" value="UniProtKB-UniRule"/>
</dbReference>
<keyword evidence="4 13" id="KW-0004">4Fe-4S</keyword>
<feature type="binding site" evidence="13 14">
    <location>
        <position position="110"/>
    </location>
    <ligand>
        <name>[2Fe-2S] cluster</name>
        <dbReference type="ChEBI" id="CHEBI:190135"/>
    </ligand>
</feature>
<dbReference type="PATRIC" id="fig|1609981.3.peg.1094"/>
<dbReference type="Gene3D" id="3.20.20.70">
    <property type="entry name" value="Aldolase class I"/>
    <property type="match status" value="1"/>
</dbReference>
<dbReference type="HAMAP" id="MF_01694">
    <property type="entry name" value="BioB"/>
    <property type="match status" value="1"/>
</dbReference>
<dbReference type="STRING" id="1307763.L21SP4_01045"/>
<comment type="caution">
    <text evidence="13">Lacks conserved residue(s) required for the propagation of feature annotation.</text>
</comment>
<dbReference type="Proteomes" id="UP000035268">
    <property type="component" value="Chromosome"/>
</dbReference>
<keyword evidence="11 13" id="KW-0411">Iron-sulfur</keyword>
<name>A0A0G3ECW5_9BACT</name>
<evidence type="ECO:0000256" key="1">
    <source>
        <dbReference type="ARBA" id="ARBA00004942"/>
    </source>
</evidence>
<dbReference type="InterPro" id="IPR013785">
    <property type="entry name" value="Aldolase_TIM"/>
</dbReference>
<keyword evidence="8 13" id="KW-0479">Metal-binding</keyword>
<comment type="similarity">
    <text evidence="2 13">Belongs to the radical SAM superfamily. Biotin synthase family.</text>
</comment>
<evidence type="ECO:0000256" key="14">
    <source>
        <dbReference type="PIRSR" id="PIRSR001619-1"/>
    </source>
</evidence>
<evidence type="ECO:0000256" key="8">
    <source>
        <dbReference type="ARBA" id="ARBA00022723"/>
    </source>
</evidence>
<comment type="subunit">
    <text evidence="13">Homodimer.</text>
</comment>
<dbReference type="InterPro" id="IPR006638">
    <property type="entry name" value="Elp3/MiaA/NifB-like_rSAM"/>
</dbReference>
<dbReference type="KEGG" id="vbl:L21SP4_01045"/>
<dbReference type="GO" id="GO:0051537">
    <property type="term" value="F:2 iron, 2 sulfur cluster binding"/>
    <property type="evidence" value="ECO:0007669"/>
    <property type="project" value="UniProtKB-KW"/>
</dbReference>
<dbReference type="Pfam" id="PF06968">
    <property type="entry name" value="BATS"/>
    <property type="match status" value="1"/>
</dbReference>
<dbReference type="EMBL" id="CP010904">
    <property type="protein sequence ID" value="AKJ64301.1"/>
    <property type="molecule type" value="Genomic_DNA"/>
</dbReference>
<keyword evidence="6 13" id="KW-0949">S-adenosyl-L-methionine</keyword>
<dbReference type="PANTHER" id="PTHR22976:SF2">
    <property type="entry name" value="BIOTIN SYNTHASE, MITOCHONDRIAL"/>
    <property type="match status" value="1"/>
</dbReference>
<gene>
    <name evidence="16" type="primary">bioB_1</name>
    <name evidence="13" type="synonym">bioB</name>
    <name evidence="16" type="ORF">L21SP4_01045</name>
</gene>
<evidence type="ECO:0000256" key="11">
    <source>
        <dbReference type="ARBA" id="ARBA00023014"/>
    </source>
</evidence>
<evidence type="ECO:0000256" key="9">
    <source>
        <dbReference type="ARBA" id="ARBA00022756"/>
    </source>
</evidence>
<feature type="binding site" evidence="13 14">
    <location>
        <position position="142"/>
    </location>
    <ligand>
        <name>[2Fe-2S] cluster</name>
        <dbReference type="ChEBI" id="CHEBI:190135"/>
    </ligand>
</feature>
<dbReference type="InterPro" id="IPR007197">
    <property type="entry name" value="rSAM"/>
</dbReference>
<dbReference type="UniPathway" id="UPA00078">
    <property type="reaction ID" value="UER00162"/>
</dbReference>
<feature type="binding site" evidence="13 14">
    <location>
        <position position="71"/>
    </location>
    <ligand>
        <name>[4Fe-4S] cluster</name>
        <dbReference type="ChEBI" id="CHEBI:49883"/>
        <note>4Fe-4S-S-AdoMet</note>
    </ligand>
</feature>
<organism evidence="16 17">
    <name type="scientific">Kiritimatiella glycovorans</name>
    <dbReference type="NCBI Taxonomy" id="1307763"/>
    <lineage>
        <taxon>Bacteria</taxon>
        <taxon>Pseudomonadati</taxon>
        <taxon>Kiritimatiellota</taxon>
        <taxon>Kiritimatiellia</taxon>
        <taxon>Kiritimatiellales</taxon>
        <taxon>Kiritimatiellaceae</taxon>
        <taxon>Kiritimatiella</taxon>
    </lineage>
</organism>
<evidence type="ECO:0000256" key="7">
    <source>
        <dbReference type="ARBA" id="ARBA00022714"/>
    </source>
</evidence>
<dbReference type="OrthoDB" id="9786826at2"/>
<reference evidence="16 17" key="2">
    <citation type="journal article" date="2016" name="ISME J.">
        <title>Characterization of the first cultured representative of Verrucomicrobia subdivision 5 indicates the proposal of a novel phylum.</title>
        <authorList>
            <person name="Spring S."/>
            <person name="Bunk B."/>
            <person name="Sproer C."/>
            <person name="Schumann P."/>
            <person name="Rohde M."/>
            <person name="Tindall B.J."/>
            <person name="Klenk H.P."/>
        </authorList>
    </citation>
    <scope>NUCLEOTIDE SEQUENCE [LARGE SCALE GENOMIC DNA]</scope>
    <source>
        <strain evidence="16 17">L21-Fru-AB</strain>
    </source>
</reference>
<keyword evidence="10 13" id="KW-0408">Iron</keyword>
<evidence type="ECO:0000313" key="17">
    <source>
        <dbReference type="Proteomes" id="UP000035268"/>
    </source>
</evidence>
<dbReference type="SUPFAM" id="SSF102114">
    <property type="entry name" value="Radical SAM enzymes"/>
    <property type="match status" value="1"/>
</dbReference>
<reference evidence="17" key="1">
    <citation type="submission" date="2015-02" db="EMBL/GenBank/DDBJ databases">
        <title>Description and complete genome sequence of the first cultured representative of the subdivision 5 of the Verrucomicrobia phylum.</title>
        <authorList>
            <person name="Spring S."/>
            <person name="Bunk B."/>
            <person name="Sproer C."/>
            <person name="Klenk H.-P."/>
        </authorList>
    </citation>
    <scope>NUCLEOTIDE SEQUENCE [LARGE SCALE GENOMIC DNA]</scope>
    <source>
        <strain evidence="17">L21-Fru-AB</strain>
    </source>
</reference>
<dbReference type="CDD" id="cd01335">
    <property type="entry name" value="Radical_SAM"/>
    <property type="match status" value="1"/>
</dbReference>
<evidence type="ECO:0000256" key="3">
    <source>
        <dbReference type="ARBA" id="ARBA00012236"/>
    </source>
</evidence>
<keyword evidence="9 13" id="KW-0093">Biotin biosynthesis</keyword>
<dbReference type="GO" id="GO:0004076">
    <property type="term" value="F:biotin synthase activity"/>
    <property type="evidence" value="ECO:0007669"/>
    <property type="project" value="UniProtKB-UniRule"/>
</dbReference>
<dbReference type="InterPro" id="IPR010722">
    <property type="entry name" value="BATS_dom"/>
</dbReference>
<evidence type="ECO:0000259" key="15">
    <source>
        <dbReference type="PROSITE" id="PS51918"/>
    </source>
</evidence>
<dbReference type="SFLD" id="SFLDG01278">
    <property type="entry name" value="biotin_synthase_like"/>
    <property type="match status" value="1"/>
</dbReference>
<dbReference type="InterPro" id="IPR002684">
    <property type="entry name" value="Biotin_synth/BioAB"/>
</dbReference>
<feature type="binding site" evidence="13 14">
    <location>
        <position position="74"/>
    </location>
    <ligand>
        <name>[4Fe-4S] cluster</name>
        <dbReference type="ChEBI" id="CHEBI:49883"/>
        <note>4Fe-4S-S-AdoMet</note>
    </ligand>
</feature>
<comment type="pathway">
    <text evidence="1 13">Cofactor biosynthesis; biotin biosynthesis; biotin from 7,8-diaminononanoate: step 2/2.</text>
</comment>
<evidence type="ECO:0000256" key="10">
    <source>
        <dbReference type="ARBA" id="ARBA00023004"/>
    </source>
</evidence>
<dbReference type="EC" id="2.8.1.6" evidence="3 13"/>
<evidence type="ECO:0000313" key="16">
    <source>
        <dbReference type="EMBL" id="AKJ64301.1"/>
    </source>
</evidence>
<dbReference type="SFLD" id="SFLDS00029">
    <property type="entry name" value="Radical_SAM"/>
    <property type="match status" value="1"/>
</dbReference>
<dbReference type="GO" id="GO:0051539">
    <property type="term" value="F:4 iron, 4 sulfur cluster binding"/>
    <property type="evidence" value="ECO:0007669"/>
    <property type="project" value="UniProtKB-KW"/>
</dbReference>
<evidence type="ECO:0000256" key="6">
    <source>
        <dbReference type="ARBA" id="ARBA00022691"/>
    </source>
</evidence>
<keyword evidence="17" id="KW-1185">Reference proteome</keyword>
<comment type="catalytic activity">
    <reaction evidence="12 13">
        <text>(4R,5S)-dethiobiotin + (sulfur carrier)-SH + 2 reduced [2Fe-2S]-[ferredoxin] + 2 S-adenosyl-L-methionine = (sulfur carrier)-H + biotin + 2 5'-deoxyadenosine + 2 L-methionine + 2 oxidized [2Fe-2S]-[ferredoxin]</text>
        <dbReference type="Rhea" id="RHEA:22060"/>
        <dbReference type="Rhea" id="RHEA-COMP:10000"/>
        <dbReference type="Rhea" id="RHEA-COMP:10001"/>
        <dbReference type="Rhea" id="RHEA-COMP:14737"/>
        <dbReference type="Rhea" id="RHEA-COMP:14739"/>
        <dbReference type="ChEBI" id="CHEBI:17319"/>
        <dbReference type="ChEBI" id="CHEBI:29917"/>
        <dbReference type="ChEBI" id="CHEBI:33737"/>
        <dbReference type="ChEBI" id="CHEBI:33738"/>
        <dbReference type="ChEBI" id="CHEBI:57586"/>
        <dbReference type="ChEBI" id="CHEBI:57844"/>
        <dbReference type="ChEBI" id="CHEBI:59789"/>
        <dbReference type="ChEBI" id="CHEBI:64428"/>
        <dbReference type="ChEBI" id="CHEBI:149473"/>
        <dbReference type="EC" id="2.8.1.6"/>
    </reaction>
</comment>
<dbReference type="NCBIfam" id="TIGR00433">
    <property type="entry name" value="bioB"/>
    <property type="match status" value="1"/>
</dbReference>
<sequence length="327" mass="35461">MNTRDLRDMEKALLNGESVRDGDLYELSAADGRLADSMIAVAGRLREHTFAGGVHLCMIANAKSGRCTENCAFCAQAGGADTGIETWALRDPEWMVRAARQTEPPVHRFSIVTSGRGPSPEELDTITGSFRAMPQDGGVAYCASLGLLDEARLRRLRDAGVSRYHHNLETARSFFPKICTSHQFEERTATIRAARAAGMSVCAGGLFGLGESDRQVVELALELRALEVDSVPVNFLTPVPGTLLEGLRELTPQRCLKIIALLRLALPDREILVCGGREANLGEAQERIFEAGASGIMTGNYLTTEGRALDQDLAMIRRLGLHPRGDG</sequence>
<protein>
    <recommendedName>
        <fullName evidence="3 13">Biotin synthase</fullName>
        <ecNumber evidence="3 13">2.8.1.6</ecNumber>
    </recommendedName>
</protein>
<comment type="cofactor">
    <cofactor evidence="13 14">
        <name>[4Fe-4S] cluster</name>
        <dbReference type="ChEBI" id="CHEBI:49883"/>
    </cofactor>
    <text evidence="13 14">Binds 1 [4Fe-4S] cluster. The cluster is coordinated with 3 cysteines and an exchangeable S-adenosyl-L-methionine.</text>
</comment>
<dbReference type="InterPro" id="IPR058240">
    <property type="entry name" value="rSAM_sf"/>
</dbReference>
<comment type="function">
    <text evidence="13">Catalyzes the conversion of dethiobiotin (DTB) to biotin by the insertion of a sulfur atom into dethiobiotin via a radical-based mechanism.</text>
</comment>
<evidence type="ECO:0000256" key="2">
    <source>
        <dbReference type="ARBA" id="ARBA00010765"/>
    </source>
</evidence>
<dbReference type="InterPro" id="IPR024177">
    <property type="entry name" value="Biotin_synthase"/>
</dbReference>
<dbReference type="GO" id="GO:0005506">
    <property type="term" value="F:iron ion binding"/>
    <property type="evidence" value="ECO:0007669"/>
    <property type="project" value="UniProtKB-UniRule"/>
</dbReference>